<proteinExistence type="predicted"/>
<comment type="subcellular location">
    <subcellularLocation>
        <location evidence="1">Cytoplasm</location>
    </subcellularLocation>
</comment>
<evidence type="ECO:0000313" key="12">
    <source>
        <dbReference type="Proteomes" id="UP001524501"/>
    </source>
</evidence>
<protein>
    <submittedName>
        <fullName evidence="11">Response regulator transcription factor</fullName>
    </submittedName>
</protein>
<dbReference type="PROSITE" id="PS50110">
    <property type="entry name" value="RESPONSE_REGULATORY"/>
    <property type="match status" value="1"/>
</dbReference>
<dbReference type="InterPro" id="IPR001789">
    <property type="entry name" value="Sig_transdc_resp-reg_receiver"/>
</dbReference>
<dbReference type="PROSITE" id="PS51755">
    <property type="entry name" value="OMPR_PHOB"/>
    <property type="match status" value="1"/>
</dbReference>
<dbReference type="InterPro" id="IPR001867">
    <property type="entry name" value="OmpR/PhoB-type_DNA-bd"/>
</dbReference>
<keyword evidence="3" id="KW-0902">Two-component regulatory system</keyword>
<organism evidence="11 12">
    <name type="scientific">Rhodococcus tibetensis</name>
    <dbReference type="NCBI Taxonomy" id="2965064"/>
    <lineage>
        <taxon>Bacteria</taxon>
        <taxon>Bacillati</taxon>
        <taxon>Actinomycetota</taxon>
        <taxon>Actinomycetes</taxon>
        <taxon>Mycobacteriales</taxon>
        <taxon>Nocardiaceae</taxon>
        <taxon>Rhodococcus</taxon>
    </lineage>
</organism>
<dbReference type="EMBL" id="JANFQF010000022">
    <property type="protein sequence ID" value="MCQ4121852.1"/>
    <property type="molecule type" value="Genomic_DNA"/>
</dbReference>
<keyword evidence="12" id="KW-1185">Reference proteome</keyword>
<dbReference type="PANTHER" id="PTHR48111:SF22">
    <property type="entry name" value="REGULATOR OF RPOS"/>
    <property type="match status" value="1"/>
</dbReference>
<dbReference type="InterPro" id="IPR039420">
    <property type="entry name" value="WalR-like"/>
</dbReference>
<dbReference type="SMART" id="SM00862">
    <property type="entry name" value="Trans_reg_C"/>
    <property type="match status" value="1"/>
</dbReference>
<evidence type="ECO:0000256" key="5">
    <source>
        <dbReference type="ARBA" id="ARBA00023125"/>
    </source>
</evidence>
<evidence type="ECO:0000259" key="9">
    <source>
        <dbReference type="PROSITE" id="PS50110"/>
    </source>
</evidence>
<name>A0ABT1QI29_9NOCA</name>
<dbReference type="Pfam" id="PF00486">
    <property type="entry name" value="Trans_reg_C"/>
    <property type="match status" value="1"/>
</dbReference>
<evidence type="ECO:0000256" key="7">
    <source>
        <dbReference type="PROSITE-ProRule" id="PRU00169"/>
    </source>
</evidence>
<comment type="caution">
    <text evidence="11">The sequence shown here is derived from an EMBL/GenBank/DDBJ whole genome shotgun (WGS) entry which is preliminary data.</text>
</comment>
<feature type="DNA-binding region" description="OmpR/PhoB-type" evidence="8">
    <location>
        <begin position="132"/>
        <end position="230"/>
    </location>
</feature>
<feature type="modified residue" description="4-aspartylphosphate" evidence="7">
    <location>
        <position position="57"/>
    </location>
</feature>
<gene>
    <name evidence="11" type="ORF">NOF53_22260</name>
</gene>
<keyword evidence="4" id="KW-0805">Transcription regulation</keyword>
<dbReference type="Gene3D" id="1.10.10.10">
    <property type="entry name" value="Winged helix-like DNA-binding domain superfamily/Winged helix DNA-binding domain"/>
    <property type="match status" value="1"/>
</dbReference>
<dbReference type="Proteomes" id="UP001524501">
    <property type="component" value="Unassembled WGS sequence"/>
</dbReference>
<dbReference type="Gene3D" id="3.40.50.2300">
    <property type="match status" value="1"/>
</dbReference>
<evidence type="ECO:0000256" key="8">
    <source>
        <dbReference type="PROSITE-ProRule" id="PRU01091"/>
    </source>
</evidence>
<evidence type="ECO:0000313" key="11">
    <source>
        <dbReference type="EMBL" id="MCQ4121852.1"/>
    </source>
</evidence>
<dbReference type="InterPro" id="IPR036388">
    <property type="entry name" value="WH-like_DNA-bd_sf"/>
</dbReference>
<dbReference type="SUPFAM" id="SSF46894">
    <property type="entry name" value="C-terminal effector domain of the bipartite response regulators"/>
    <property type="match status" value="1"/>
</dbReference>
<evidence type="ECO:0000256" key="3">
    <source>
        <dbReference type="ARBA" id="ARBA00023012"/>
    </source>
</evidence>
<evidence type="ECO:0000256" key="2">
    <source>
        <dbReference type="ARBA" id="ARBA00022553"/>
    </source>
</evidence>
<evidence type="ECO:0000256" key="6">
    <source>
        <dbReference type="ARBA" id="ARBA00023163"/>
    </source>
</evidence>
<keyword evidence="5 8" id="KW-0238">DNA-binding</keyword>
<keyword evidence="6" id="KW-0804">Transcription</keyword>
<dbReference type="InterPro" id="IPR011006">
    <property type="entry name" value="CheY-like_superfamily"/>
</dbReference>
<evidence type="ECO:0000259" key="10">
    <source>
        <dbReference type="PROSITE" id="PS51755"/>
    </source>
</evidence>
<reference evidence="11 12" key="1">
    <citation type="submission" date="2022-07" db="EMBL/GenBank/DDBJ databases">
        <title>Degradation activity of malathion, p-nitrophenol and potential low-temperature adaptation strategy of Rhodococcus sp. FXJ9.536.</title>
        <authorList>
            <person name="Huang J."/>
            <person name="Huang Y."/>
        </authorList>
    </citation>
    <scope>NUCLEOTIDE SEQUENCE [LARGE SCALE GENOMIC DNA]</scope>
    <source>
        <strain evidence="11 12">FXJ9.536</strain>
    </source>
</reference>
<dbReference type="PANTHER" id="PTHR48111">
    <property type="entry name" value="REGULATOR OF RPOS"/>
    <property type="match status" value="1"/>
</dbReference>
<evidence type="ECO:0000256" key="4">
    <source>
        <dbReference type="ARBA" id="ARBA00023015"/>
    </source>
</evidence>
<sequence>MYSFADHCAVPGRVLALPSAESRLVGRLRAAGVHVQIGSALLSRAELVRLADVVIVDARSRNVEQLDTIRALRACGAGTGILVIDEFANEEIRCSYFEAGADDVMSFPVNIDEVIARLRALLRRLGPSRSSSNSPTLSGIAVNTDNAVLQVGTTRIALSKTELDVVVVLAKDPGLVVRRGHLLQKVWGLPADSKSNVLNTCIYLLRRKLESHGAPDVIETVRGVGFRLTPESDDRPVAAVVAHSCHNTAADGPRAAFSLSDTG</sequence>
<dbReference type="RefSeq" id="WP_255972800.1">
    <property type="nucleotide sequence ID" value="NZ_JANFQF010000022.1"/>
</dbReference>
<keyword evidence="2 7" id="KW-0597">Phosphoprotein</keyword>
<feature type="domain" description="Response regulatory" evidence="9">
    <location>
        <begin position="1"/>
        <end position="122"/>
    </location>
</feature>
<feature type="domain" description="OmpR/PhoB-type" evidence="10">
    <location>
        <begin position="132"/>
        <end position="230"/>
    </location>
</feature>
<evidence type="ECO:0000256" key="1">
    <source>
        <dbReference type="ARBA" id="ARBA00004496"/>
    </source>
</evidence>
<dbReference type="CDD" id="cd00383">
    <property type="entry name" value="trans_reg_C"/>
    <property type="match status" value="1"/>
</dbReference>
<accession>A0ABT1QI29</accession>
<dbReference type="SUPFAM" id="SSF52172">
    <property type="entry name" value="CheY-like"/>
    <property type="match status" value="1"/>
</dbReference>
<dbReference type="InterPro" id="IPR016032">
    <property type="entry name" value="Sig_transdc_resp-reg_C-effctor"/>
</dbReference>